<dbReference type="Pfam" id="PF01395">
    <property type="entry name" value="PBP_GOBP"/>
    <property type="match status" value="1"/>
</dbReference>
<dbReference type="Proteomes" id="UP000594454">
    <property type="component" value="Chromosome 4"/>
</dbReference>
<keyword evidence="1" id="KW-0732">Signal</keyword>
<evidence type="ECO:0000313" key="2">
    <source>
        <dbReference type="EMBL" id="CAD7087226.1"/>
    </source>
</evidence>
<evidence type="ECO:0000256" key="1">
    <source>
        <dbReference type="SAM" id="SignalP"/>
    </source>
</evidence>
<dbReference type="Gene3D" id="1.10.238.20">
    <property type="entry name" value="Pheromone/general odorant binding protein domain"/>
    <property type="match status" value="1"/>
</dbReference>
<keyword evidence="3" id="KW-1185">Reference proteome</keyword>
<feature type="chain" id="PRO_5030882509" evidence="1">
    <location>
        <begin position="17"/>
        <end position="153"/>
    </location>
</feature>
<gene>
    <name evidence="2" type="ORF">HERILL_LOCUS9946</name>
</gene>
<dbReference type="InterPro" id="IPR036728">
    <property type="entry name" value="PBP_GOBP_sf"/>
</dbReference>
<feature type="signal peptide" evidence="1">
    <location>
        <begin position="1"/>
        <end position="16"/>
    </location>
</feature>
<organism evidence="2 3">
    <name type="scientific">Hermetia illucens</name>
    <name type="common">Black soldier fly</name>
    <dbReference type="NCBI Taxonomy" id="343691"/>
    <lineage>
        <taxon>Eukaryota</taxon>
        <taxon>Metazoa</taxon>
        <taxon>Ecdysozoa</taxon>
        <taxon>Arthropoda</taxon>
        <taxon>Hexapoda</taxon>
        <taxon>Insecta</taxon>
        <taxon>Pterygota</taxon>
        <taxon>Neoptera</taxon>
        <taxon>Endopterygota</taxon>
        <taxon>Diptera</taxon>
        <taxon>Brachycera</taxon>
        <taxon>Stratiomyomorpha</taxon>
        <taxon>Stratiomyidae</taxon>
        <taxon>Hermetiinae</taxon>
        <taxon>Hermetia</taxon>
    </lineage>
</organism>
<evidence type="ECO:0000313" key="3">
    <source>
        <dbReference type="Proteomes" id="UP000594454"/>
    </source>
</evidence>
<dbReference type="InterPro" id="IPR006170">
    <property type="entry name" value="PBP/GOBP"/>
</dbReference>
<dbReference type="EMBL" id="LR899012">
    <property type="protein sequence ID" value="CAD7087226.1"/>
    <property type="molecule type" value="Genomic_DNA"/>
</dbReference>
<sequence>MRSLFGLSFLLCVVFGTWVPKNREEICKDRKECIKEANLSKSNLDLVMQDAFGAEFPLNDELNRYIYCMGEKSELWEMGTMDANIDRVYEVFHALGYDVNKDDLEKCFVPIFDVSYYVWAGRSIKCLWDKKLIRRKAGCSCGNESTATGQHAK</sequence>
<accession>A0A7R8YWW2</accession>
<protein>
    <submittedName>
        <fullName evidence="2">Uncharacterized protein</fullName>
    </submittedName>
</protein>
<reference evidence="2 3" key="1">
    <citation type="submission" date="2020-11" db="EMBL/GenBank/DDBJ databases">
        <authorList>
            <person name="Wallbank WR R."/>
            <person name="Pardo Diaz C."/>
            <person name="Kozak K."/>
            <person name="Martin S."/>
            <person name="Jiggins C."/>
            <person name="Moest M."/>
            <person name="Warren A I."/>
            <person name="Generalovic N T."/>
            <person name="Byers J.R.P. K."/>
            <person name="Montejo-Kovacevich G."/>
            <person name="Yen C E."/>
        </authorList>
    </citation>
    <scope>NUCLEOTIDE SEQUENCE [LARGE SCALE GENOMIC DNA]</scope>
</reference>
<name>A0A7R8YWW2_HERIL</name>
<dbReference type="SUPFAM" id="SSF47565">
    <property type="entry name" value="Insect pheromone/odorant-binding proteins"/>
    <property type="match status" value="1"/>
</dbReference>
<dbReference type="AlphaFoldDB" id="A0A7R8YWW2"/>
<dbReference type="GO" id="GO:0005549">
    <property type="term" value="F:odorant binding"/>
    <property type="evidence" value="ECO:0007669"/>
    <property type="project" value="InterPro"/>
</dbReference>
<dbReference type="InParanoid" id="A0A7R8YWW2"/>
<dbReference type="CDD" id="cd23992">
    <property type="entry name" value="PBP_GOBP"/>
    <property type="match status" value="1"/>
</dbReference>
<proteinExistence type="predicted"/>